<name>A0A381UWG2_9ZZZZ</name>
<dbReference type="Gene3D" id="3.20.20.140">
    <property type="entry name" value="Metal-dependent hydrolases"/>
    <property type="match status" value="1"/>
</dbReference>
<protein>
    <recommendedName>
        <fullName evidence="3">Phosphoesterase</fullName>
    </recommendedName>
</protein>
<dbReference type="SUPFAM" id="SSF89550">
    <property type="entry name" value="PHP domain-like"/>
    <property type="match status" value="1"/>
</dbReference>
<organism evidence="2">
    <name type="scientific">marine metagenome</name>
    <dbReference type="NCBI Taxonomy" id="408172"/>
    <lineage>
        <taxon>unclassified sequences</taxon>
        <taxon>metagenomes</taxon>
        <taxon>ecological metagenomes</taxon>
    </lineage>
</organism>
<evidence type="ECO:0000256" key="1">
    <source>
        <dbReference type="SAM" id="MobiDB-lite"/>
    </source>
</evidence>
<evidence type="ECO:0000313" key="2">
    <source>
        <dbReference type="EMBL" id="SVA32466.1"/>
    </source>
</evidence>
<reference evidence="2" key="1">
    <citation type="submission" date="2018-05" db="EMBL/GenBank/DDBJ databases">
        <authorList>
            <person name="Lanie J.A."/>
            <person name="Ng W.-L."/>
            <person name="Kazmierczak K.M."/>
            <person name="Andrzejewski T.M."/>
            <person name="Davidsen T.M."/>
            <person name="Wayne K.J."/>
            <person name="Tettelin H."/>
            <person name="Glass J.I."/>
            <person name="Rusch D."/>
            <person name="Podicherti R."/>
            <person name="Tsui H.-C.T."/>
            <person name="Winkler M.E."/>
        </authorList>
    </citation>
    <scope>NUCLEOTIDE SEQUENCE</scope>
</reference>
<evidence type="ECO:0008006" key="3">
    <source>
        <dbReference type="Google" id="ProtNLM"/>
    </source>
</evidence>
<dbReference type="EMBL" id="UINC01007285">
    <property type="protein sequence ID" value="SVA32466.1"/>
    <property type="molecule type" value="Genomic_DNA"/>
</dbReference>
<feature type="region of interest" description="Disordered" evidence="1">
    <location>
        <begin position="68"/>
        <end position="90"/>
    </location>
</feature>
<sequence length="324" mass="36262">QEVFPIDPERNTEPRMIQALELMNKLTPKPIIIANHPSRSAEKGQQYGLDDPAELRKWNDTAPEVSVGMAGAPGHQASTLNSDNTTRPQQFRGAYDQLPTMGGFDPMTARLGGFWDSMLGEGRHWWITANSDSHVHYTEGGSDFWPGEFSKTYVYAEKSYDAILEGIRSGRVFVTTGDLISLLDVSVQFGSNTAQIGGSLSVSSGSDIEITIKLKDPEKNNHHKENPSVERVDLITGKVSGLGLNPNNDRNPSTHVLNRFYQDNWSVKDEYKTMTYNLKNVTDNLYLRARGTNTTQLEPEPDPPGENPWTDLWFYSNPIFIQVQ</sequence>
<accession>A0A381UWG2</accession>
<feature type="non-terminal residue" evidence="2">
    <location>
        <position position="1"/>
    </location>
</feature>
<feature type="compositionally biased region" description="Polar residues" evidence="1">
    <location>
        <begin position="76"/>
        <end position="89"/>
    </location>
</feature>
<dbReference type="InterPro" id="IPR016195">
    <property type="entry name" value="Pol/histidinol_Pase-like"/>
</dbReference>
<gene>
    <name evidence="2" type="ORF">METZ01_LOCUS85320</name>
</gene>
<proteinExistence type="predicted"/>
<dbReference type="AlphaFoldDB" id="A0A381UWG2"/>